<protein>
    <submittedName>
        <fullName evidence="1">Uncharacterized protein</fullName>
    </submittedName>
</protein>
<dbReference type="EMBL" id="REGN01004317">
    <property type="protein sequence ID" value="RNA18042.1"/>
    <property type="molecule type" value="Genomic_DNA"/>
</dbReference>
<organism evidence="1 2">
    <name type="scientific">Brachionus plicatilis</name>
    <name type="common">Marine rotifer</name>
    <name type="synonym">Brachionus muelleri</name>
    <dbReference type="NCBI Taxonomy" id="10195"/>
    <lineage>
        <taxon>Eukaryota</taxon>
        <taxon>Metazoa</taxon>
        <taxon>Spiralia</taxon>
        <taxon>Gnathifera</taxon>
        <taxon>Rotifera</taxon>
        <taxon>Eurotatoria</taxon>
        <taxon>Monogononta</taxon>
        <taxon>Pseudotrocha</taxon>
        <taxon>Ploima</taxon>
        <taxon>Brachionidae</taxon>
        <taxon>Brachionus</taxon>
    </lineage>
</organism>
<reference evidence="1 2" key="1">
    <citation type="journal article" date="2018" name="Sci. Rep.">
        <title>Genomic signatures of local adaptation to the degree of environmental predictability in rotifers.</title>
        <authorList>
            <person name="Franch-Gras L."/>
            <person name="Hahn C."/>
            <person name="Garcia-Roger E.M."/>
            <person name="Carmona M.J."/>
            <person name="Serra M."/>
            <person name="Gomez A."/>
        </authorList>
    </citation>
    <scope>NUCLEOTIDE SEQUENCE [LARGE SCALE GENOMIC DNA]</scope>
    <source>
        <strain evidence="1">HYR1</strain>
    </source>
</reference>
<name>A0A3M7R383_BRAPC</name>
<evidence type="ECO:0000313" key="1">
    <source>
        <dbReference type="EMBL" id="RNA18042.1"/>
    </source>
</evidence>
<dbReference type="Proteomes" id="UP000276133">
    <property type="component" value="Unassembled WGS sequence"/>
</dbReference>
<keyword evidence="2" id="KW-1185">Reference proteome</keyword>
<sequence length="116" mass="13914">MIIQSLKTKIAIQSALMLKQTCFVIMFLFEKNYLASFRSAPFKILKILKLIRLCQEDYKRKEFSNLFSFDYLPCCDNHIEPQNIPINEPAITCSFVWYFNIFFYRYATIRTKKVEK</sequence>
<comment type="caution">
    <text evidence="1">The sequence shown here is derived from an EMBL/GenBank/DDBJ whole genome shotgun (WGS) entry which is preliminary data.</text>
</comment>
<dbReference type="AlphaFoldDB" id="A0A3M7R383"/>
<evidence type="ECO:0000313" key="2">
    <source>
        <dbReference type="Proteomes" id="UP000276133"/>
    </source>
</evidence>
<gene>
    <name evidence="1" type="ORF">BpHYR1_008001</name>
</gene>
<accession>A0A3M7R383</accession>
<proteinExistence type="predicted"/>